<evidence type="ECO:0000256" key="1">
    <source>
        <dbReference type="ARBA" id="ARBA00022490"/>
    </source>
</evidence>
<dbReference type="AlphaFoldDB" id="A0A8C2TZK0"/>
<accession>A0A8C2TZK0</accession>
<reference evidence="7" key="2">
    <citation type="submission" date="2025-08" db="UniProtKB">
        <authorList>
            <consortium name="Ensembl"/>
        </authorList>
    </citation>
    <scope>IDENTIFICATION</scope>
</reference>
<comment type="subcellular location">
    <subcellularLocation>
        <location evidence="3">Dynein axonemal particle</location>
    </subcellularLocation>
</comment>
<dbReference type="Ensembl" id="ENSCJPT00005029031.1">
    <property type="protein sequence ID" value="ENSCJPP00005021105.1"/>
    <property type="gene ID" value="ENSCJPG00005016906.1"/>
</dbReference>
<feature type="compositionally biased region" description="Basic and acidic residues" evidence="6">
    <location>
        <begin position="547"/>
        <end position="576"/>
    </location>
</feature>
<evidence type="ECO:0000256" key="2">
    <source>
        <dbReference type="ARBA" id="ARBA00024177"/>
    </source>
</evidence>
<evidence type="ECO:0000256" key="5">
    <source>
        <dbReference type="ARBA" id="ARBA00030565"/>
    </source>
</evidence>
<feature type="compositionally biased region" description="Polar residues" evidence="6">
    <location>
        <begin position="580"/>
        <end position="594"/>
    </location>
</feature>
<evidence type="ECO:0000313" key="8">
    <source>
        <dbReference type="Proteomes" id="UP000694412"/>
    </source>
</evidence>
<feature type="region of interest" description="Disordered" evidence="6">
    <location>
        <begin position="498"/>
        <end position="520"/>
    </location>
</feature>
<dbReference type="PANTHER" id="PTHR35977:SF1">
    <property type="entry name" value="DYNEIN AXONEMAL ASSEMBLY FACTOR 8"/>
    <property type="match status" value="1"/>
</dbReference>
<feature type="compositionally biased region" description="Basic and acidic residues" evidence="6">
    <location>
        <begin position="222"/>
        <end position="234"/>
    </location>
</feature>
<comment type="function">
    <text evidence="2">In cyliated cells, dynein axonemal particle-specific protein required for deployment of ODA to the axoneme. Interacts with outer dynein arm (ODA) subunits.</text>
</comment>
<protein>
    <recommendedName>
        <fullName evidence="4">Dynein axonemal assembly factor 8</fullName>
    </recommendedName>
    <alternativeName>
        <fullName evidence="5">Dynein axonemal-associated protein 1</fullName>
    </alternativeName>
</protein>
<proteinExistence type="predicted"/>
<dbReference type="PANTHER" id="PTHR35977">
    <property type="entry name" value="CHROMOSOME 16 OPEN READING FRAME 71"/>
    <property type="match status" value="1"/>
</dbReference>
<sequence>MASEGQSEDAEHLSEPPIVPTWFNNSFRWGDILAAVKDHLPSLDSDSSTSDCESDEELFIFHRDQPNLIPDLSDELLEFSLEDSYEQKAEGNKWNGDLKNLGHQEKTDGAQVIAKEYVQVIKDEASKLSSHTEEIPSQKEAVLEGYLADSTDGLEEEKPGRQQAREKGNSCLNTSLLLEELCNKKETRKLIETKILSKIFLEPSSGHSELNNKPPSSGISKSLERNAKEESSAADRLQELTCLSVQNTENWDLDKTSAELKQQKNAHNTHAGIAFSSADYVTFRGRSEKQLMEKLEELCDRQSRTLFSHCRWPSAKISIQEEQENKKDVAFLSSSPSSLRMDTVRLQCLPEPPTVYIDLRDAEPQKSVTFSDEKQSAGDSSTDEDETMTVMDKEEREIRKNCSGKCLLLHQLRRARKEDSELLHKASAPAERLMDIKWDPGSLEEMDAFKVSQNLQVREGMNEVISRKLVRLEPERRNTSLSSQRDNGADIEIKNVMEDEKVQHSGNASESPLPTKEFPRKFKPMTSSCVPLPPTPYVLSKTFRSLSNHDSHSSVRTEESDRQLSRKEEQMKEKHMGRGSQEQLERSQPQQLVTGKQPMAEKAPVLFHMGTSYLPVVDGLPGLGSVRDVVWLLSCGRVPTDESSGQMRGTALRAADTSRALVTWLLSLRPSVRSRLTDNELQDKPQLDNLVFQKLHSFLGSGLAYEALQSQQILVSDRSLNILKLTLVQVACLAAQKMDERQDKVLRLRNATFP</sequence>
<keyword evidence="8" id="KW-1185">Reference proteome</keyword>
<reference evidence="7" key="1">
    <citation type="submission" date="2015-11" db="EMBL/GenBank/DDBJ databases">
        <authorList>
            <consortium name="International Coturnix japonica Genome Analysis Consortium"/>
            <person name="Warren W."/>
            <person name="Burt D.W."/>
            <person name="Antin P.B."/>
            <person name="Lanford R."/>
            <person name="Gros J."/>
            <person name="Wilson R.K."/>
        </authorList>
    </citation>
    <scope>NUCLEOTIDE SEQUENCE [LARGE SCALE GENOMIC DNA]</scope>
</reference>
<feature type="compositionally biased region" description="Polar residues" evidence="6">
    <location>
        <begin position="205"/>
        <end position="220"/>
    </location>
</feature>
<dbReference type="GO" id="GO:0070840">
    <property type="term" value="F:dynein complex binding"/>
    <property type="evidence" value="ECO:0007669"/>
    <property type="project" value="InterPro"/>
</dbReference>
<dbReference type="Proteomes" id="UP000694412">
    <property type="component" value="Chromosome 14"/>
</dbReference>
<name>A0A8C2TZK0_COTJA</name>
<dbReference type="Pfam" id="PF15773">
    <property type="entry name" value="DAAP1"/>
    <property type="match status" value="1"/>
</dbReference>
<reference evidence="7" key="3">
    <citation type="submission" date="2025-09" db="UniProtKB">
        <authorList>
            <consortium name="Ensembl"/>
        </authorList>
    </citation>
    <scope>IDENTIFICATION</scope>
</reference>
<dbReference type="InterPro" id="IPR031531">
    <property type="entry name" value="DNAAF8"/>
</dbReference>
<keyword evidence="1" id="KW-0963">Cytoplasm</keyword>
<evidence type="ECO:0000256" key="4">
    <source>
        <dbReference type="ARBA" id="ARBA00024428"/>
    </source>
</evidence>
<evidence type="ECO:0000313" key="7">
    <source>
        <dbReference type="Ensembl" id="ENSCJPP00005021105.1"/>
    </source>
</evidence>
<dbReference type="GO" id="GO:0120293">
    <property type="term" value="C:dynein axonemal particle"/>
    <property type="evidence" value="ECO:0007669"/>
    <property type="project" value="UniProtKB-SubCell"/>
</dbReference>
<feature type="region of interest" description="Disordered" evidence="6">
    <location>
        <begin position="545"/>
        <end position="595"/>
    </location>
</feature>
<evidence type="ECO:0000256" key="6">
    <source>
        <dbReference type="SAM" id="MobiDB-lite"/>
    </source>
</evidence>
<feature type="region of interest" description="Disordered" evidence="6">
    <location>
        <begin position="366"/>
        <end position="389"/>
    </location>
</feature>
<feature type="region of interest" description="Disordered" evidence="6">
    <location>
        <begin position="204"/>
        <end position="234"/>
    </location>
</feature>
<organism evidence="7 8">
    <name type="scientific">Coturnix japonica</name>
    <name type="common">Japanese quail</name>
    <name type="synonym">Coturnix coturnix japonica</name>
    <dbReference type="NCBI Taxonomy" id="93934"/>
    <lineage>
        <taxon>Eukaryota</taxon>
        <taxon>Metazoa</taxon>
        <taxon>Chordata</taxon>
        <taxon>Craniata</taxon>
        <taxon>Vertebrata</taxon>
        <taxon>Euteleostomi</taxon>
        <taxon>Archelosauria</taxon>
        <taxon>Archosauria</taxon>
        <taxon>Dinosauria</taxon>
        <taxon>Saurischia</taxon>
        <taxon>Theropoda</taxon>
        <taxon>Coelurosauria</taxon>
        <taxon>Aves</taxon>
        <taxon>Neognathae</taxon>
        <taxon>Galloanserae</taxon>
        <taxon>Galliformes</taxon>
        <taxon>Phasianidae</taxon>
        <taxon>Perdicinae</taxon>
        <taxon>Coturnix</taxon>
    </lineage>
</organism>
<evidence type="ECO:0000256" key="3">
    <source>
        <dbReference type="ARBA" id="ARBA00024190"/>
    </source>
</evidence>